<keyword evidence="2" id="KW-0238">DNA-binding</keyword>
<name>B8IPC1_METNO</name>
<dbReference type="InterPro" id="IPR018490">
    <property type="entry name" value="cNMP-bd_dom_sf"/>
</dbReference>
<dbReference type="SUPFAM" id="SSF46785">
    <property type="entry name" value="Winged helix' DNA-binding domain"/>
    <property type="match status" value="1"/>
</dbReference>
<dbReference type="SMART" id="SM00419">
    <property type="entry name" value="HTH_CRP"/>
    <property type="match status" value="1"/>
</dbReference>
<keyword evidence="1" id="KW-0805">Transcription regulation</keyword>
<dbReference type="InterPro" id="IPR036390">
    <property type="entry name" value="WH_DNA-bd_sf"/>
</dbReference>
<protein>
    <submittedName>
        <fullName evidence="6">Putative transcriptional regulator, Crp/Fnr family</fullName>
    </submittedName>
</protein>
<evidence type="ECO:0000259" key="5">
    <source>
        <dbReference type="PROSITE" id="PS51063"/>
    </source>
</evidence>
<evidence type="ECO:0000313" key="7">
    <source>
        <dbReference type="Proteomes" id="UP000008207"/>
    </source>
</evidence>
<dbReference type="InterPro" id="IPR014710">
    <property type="entry name" value="RmlC-like_jellyroll"/>
</dbReference>
<dbReference type="Pfam" id="PF13545">
    <property type="entry name" value="HTH_Crp_2"/>
    <property type="match status" value="1"/>
</dbReference>
<dbReference type="InterPro" id="IPR012318">
    <property type="entry name" value="HTH_CRP"/>
</dbReference>
<feature type="region of interest" description="Disordered" evidence="4">
    <location>
        <begin position="1"/>
        <end position="32"/>
    </location>
</feature>
<accession>B8IPC1</accession>
<keyword evidence="7" id="KW-1185">Reference proteome</keyword>
<dbReference type="Gene3D" id="2.60.120.10">
    <property type="entry name" value="Jelly Rolls"/>
    <property type="match status" value="1"/>
</dbReference>
<evidence type="ECO:0000256" key="2">
    <source>
        <dbReference type="ARBA" id="ARBA00023125"/>
    </source>
</evidence>
<dbReference type="STRING" id="460265.Mnod_5597"/>
<dbReference type="HOGENOM" id="CLU_075053_0_0_5"/>
<organism evidence="6 7">
    <name type="scientific">Methylobacterium nodulans (strain LMG 21967 / CNCM I-2342 / ORS 2060)</name>
    <dbReference type="NCBI Taxonomy" id="460265"/>
    <lineage>
        <taxon>Bacteria</taxon>
        <taxon>Pseudomonadati</taxon>
        <taxon>Pseudomonadota</taxon>
        <taxon>Alphaproteobacteria</taxon>
        <taxon>Hyphomicrobiales</taxon>
        <taxon>Methylobacteriaceae</taxon>
        <taxon>Methylobacterium</taxon>
    </lineage>
</organism>
<dbReference type="GO" id="GO:0006355">
    <property type="term" value="P:regulation of DNA-templated transcription"/>
    <property type="evidence" value="ECO:0007669"/>
    <property type="project" value="InterPro"/>
</dbReference>
<dbReference type="PROSITE" id="PS51063">
    <property type="entry name" value="HTH_CRP_2"/>
    <property type="match status" value="1"/>
</dbReference>
<dbReference type="Proteomes" id="UP000008207">
    <property type="component" value="Chromosome"/>
</dbReference>
<feature type="compositionally biased region" description="Basic and acidic residues" evidence="4">
    <location>
        <begin position="7"/>
        <end position="19"/>
    </location>
</feature>
<gene>
    <name evidence="6" type="ordered locus">Mnod_5597</name>
</gene>
<feature type="domain" description="HTH crp-type" evidence="5">
    <location>
        <begin position="147"/>
        <end position="217"/>
    </location>
</feature>
<dbReference type="InterPro" id="IPR036388">
    <property type="entry name" value="WH-like_DNA-bd_sf"/>
</dbReference>
<dbReference type="eggNOG" id="COG0664">
    <property type="taxonomic scope" value="Bacteria"/>
</dbReference>
<keyword evidence="3" id="KW-0804">Transcription</keyword>
<dbReference type="AlphaFoldDB" id="B8IPC1"/>
<reference evidence="6 7" key="1">
    <citation type="submission" date="2009-01" db="EMBL/GenBank/DDBJ databases">
        <title>Complete sequence of chromosome of Methylobacterium nodulans ORS 2060.</title>
        <authorList>
            <consortium name="US DOE Joint Genome Institute"/>
            <person name="Lucas S."/>
            <person name="Copeland A."/>
            <person name="Lapidus A."/>
            <person name="Glavina del Rio T."/>
            <person name="Dalin E."/>
            <person name="Tice H."/>
            <person name="Bruce D."/>
            <person name="Goodwin L."/>
            <person name="Pitluck S."/>
            <person name="Sims D."/>
            <person name="Brettin T."/>
            <person name="Detter J.C."/>
            <person name="Han C."/>
            <person name="Larimer F."/>
            <person name="Land M."/>
            <person name="Hauser L."/>
            <person name="Kyrpides N."/>
            <person name="Ivanova N."/>
            <person name="Marx C.J."/>
            <person name="Richardson P."/>
        </authorList>
    </citation>
    <scope>NUCLEOTIDE SEQUENCE [LARGE SCALE GENOMIC DNA]</scope>
    <source>
        <strain evidence="7">LMG 21967 / CNCM I-2342 / ORS 2060</strain>
    </source>
</reference>
<dbReference type="Gene3D" id="1.10.10.10">
    <property type="entry name" value="Winged helix-like DNA-binding domain superfamily/Winged helix DNA-binding domain"/>
    <property type="match status" value="1"/>
</dbReference>
<sequence>MYHCLSRRPEQRGSAHDGWSHTVPQASQRPLSVPARTEISEICGAESIVVLLEGMACLYRLLPNGSRRILSLILPGEFCCGHLPDARPLGYAIGTLTASSILRVSPWSTVQPAGGNPKILDALRCHTLLKMNMMQEWLCNTGRGSDKQMAHIFCELLVRLQAIGLADANGFDLDITQADLADMIGISPVHANRVLKLLSRKKLLEWRSRRVDIPDVPRLKAFAAFSPHYLTSPSSAALPCWTSPGG</sequence>
<evidence type="ECO:0000256" key="4">
    <source>
        <dbReference type="SAM" id="MobiDB-lite"/>
    </source>
</evidence>
<dbReference type="KEGG" id="mno:Mnod_5597"/>
<evidence type="ECO:0000313" key="6">
    <source>
        <dbReference type="EMBL" id="ACL60439.1"/>
    </source>
</evidence>
<dbReference type="OrthoDB" id="7584044at2"/>
<dbReference type="GO" id="GO:0003677">
    <property type="term" value="F:DNA binding"/>
    <property type="evidence" value="ECO:0007669"/>
    <property type="project" value="UniProtKB-KW"/>
</dbReference>
<dbReference type="SUPFAM" id="SSF51206">
    <property type="entry name" value="cAMP-binding domain-like"/>
    <property type="match status" value="1"/>
</dbReference>
<evidence type="ECO:0000256" key="1">
    <source>
        <dbReference type="ARBA" id="ARBA00023015"/>
    </source>
</evidence>
<evidence type="ECO:0000256" key="3">
    <source>
        <dbReference type="ARBA" id="ARBA00023163"/>
    </source>
</evidence>
<dbReference type="EMBL" id="CP001349">
    <property type="protein sequence ID" value="ACL60439.1"/>
    <property type="molecule type" value="Genomic_DNA"/>
</dbReference>
<proteinExistence type="predicted"/>